<evidence type="ECO:0000256" key="3">
    <source>
        <dbReference type="ARBA" id="ARBA00022525"/>
    </source>
</evidence>
<dbReference type="EC" id="3.4.16.-" evidence="4"/>
<accession>A0A059AAK3</accession>
<dbReference type="GO" id="GO:0005576">
    <property type="term" value="C:extracellular region"/>
    <property type="evidence" value="ECO:0007669"/>
    <property type="project" value="UniProtKB-SubCell"/>
</dbReference>
<evidence type="ECO:0000256" key="1">
    <source>
        <dbReference type="ARBA" id="ARBA00004613"/>
    </source>
</evidence>
<dbReference type="PANTHER" id="PTHR11802:SF350">
    <property type="entry name" value="CARBOXYPEPTIDASE"/>
    <property type="match status" value="1"/>
</dbReference>
<evidence type="ECO:0000256" key="4">
    <source>
        <dbReference type="RuleBase" id="RU361156"/>
    </source>
</evidence>
<dbReference type="AlphaFoldDB" id="A0A059AAK3"/>
<gene>
    <name evidence="5" type="ORF">EUGRSUZ_J00375</name>
</gene>
<feature type="chain" id="PRO_5006511858" description="Carboxypeptidase" evidence="4">
    <location>
        <begin position="25"/>
        <end position="481"/>
    </location>
</feature>
<dbReference type="PRINTS" id="PR00724">
    <property type="entry name" value="CRBOXYPTASEC"/>
</dbReference>
<dbReference type="GO" id="GO:0006508">
    <property type="term" value="P:proteolysis"/>
    <property type="evidence" value="ECO:0007669"/>
    <property type="project" value="UniProtKB-KW"/>
</dbReference>
<dbReference type="Pfam" id="PF00450">
    <property type="entry name" value="Peptidase_S10"/>
    <property type="match status" value="1"/>
</dbReference>
<comment type="similarity">
    <text evidence="2 4">Belongs to the peptidase S10 family.</text>
</comment>
<dbReference type="eggNOG" id="KOG1282">
    <property type="taxonomic scope" value="Eukaryota"/>
</dbReference>
<dbReference type="PROSITE" id="PS00131">
    <property type="entry name" value="CARBOXYPEPT_SER_SER"/>
    <property type="match status" value="1"/>
</dbReference>
<evidence type="ECO:0000256" key="2">
    <source>
        <dbReference type="ARBA" id="ARBA00009431"/>
    </source>
</evidence>
<proteinExistence type="inferred from homology"/>
<keyword evidence="4" id="KW-0121">Carboxypeptidase</keyword>
<dbReference type="PANTHER" id="PTHR11802">
    <property type="entry name" value="SERINE PROTEASE FAMILY S10 SERINE CARBOXYPEPTIDASE"/>
    <property type="match status" value="1"/>
</dbReference>
<dbReference type="InterPro" id="IPR001563">
    <property type="entry name" value="Peptidase_S10"/>
</dbReference>
<organism evidence="5">
    <name type="scientific">Eucalyptus grandis</name>
    <name type="common">Flooded gum</name>
    <dbReference type="NCBI Taxonomy" id="71139"/>
    <lineage>
        <taxon>Eukaryota</taxon>
        <taxon>Viridiplantae</taxon>
        <taxon>Streptophyta</taxon>
        <taxon>Embryophyta</taxon>
        <taxon>Tracheophyta</taxon>
        <taxon>Spermatophyta</taxon>
        <taxon>Magnoliopsida</taxon>
        <taxon>eudicotyledons</taxon>
        <taxon>Gunneridae</taxon>
        <taxon>Pentapetalae</taxon>
        <taxon>rosids</taxon>
        <taxon>malvids</taxon>
        <taxon>Myrtales</taxon>
        <taxon>Myrtaceae</taxon>
        <taxon>Myrtoideae</taxon>
        <taxon>Eucalypteae</taxon>
        <taxon>Eucalyptus</taxon>
    </lineage>
</organism>
<feature type="signal peptide" evidence="4">
    <location>
        <begin position="1"/>
        <end position="24"/>
    </location>
</feature>
<keyword evidence="4" id="KW-0732">Signal</keyword>
<dbReference type="InParanoid" id="A0A059AAK3"/>
<name>A0A059AAK3_EUCGR</name>
<keyword evidence="4" id="KW-0378">Hydrolase</keyword>
<dbReference type="SUPFAM" id="SSF53474">
    <property type="entry name" value="alpha/beta-Hydrolases"/>
    <property type="match status" value="1"/>
</dbReference>
<comment type="subcellular location">
    <subcellularLocation>
        <location evidence="1">Secreted</location>
    </subcellularLocation>
</comment>
<dbReference type="Gene3D" id="3.40.50.1820">
    <property type="entry name" value="alpha/beta hydrolase"/>
    <property type="match status" value="1"/>
</dbReference>
<dbReference type="MEROPS" id="S10.009"/>
<dbReference type="InterPro" id="IPR029058">
    <property type="entry name" value="AB_hydrolase_fold"/>
</dbReference>
<dbReference type="Gramene" id="KCW50691">
    <property type="protein sequence ID" value="KCW50691"/>
    <property type="gene ID" value="EUGRSUZ_J00375"/>
</dbReference>
<dbReference type="InterPro" id="IPR018202">
    <property type="entry name" value="Ser_caboxypep_ser_AS"/>
</dbReference>
<keyword evidence="3" id="KW-0964">Secreted</keyword>
<dbReference type="GO" id="GO:0004185">
    <property type="term" value="F:serine-type carboxypeptidase activity"/>
    <property type="evidence" value="ECO:0000318"/>
    <property type="project" value="GO_Central"/>
</dbReference>
<reference evidence="5" key="1">
    <citation type="submission" date="2013-07" db="EMBL/GenBank/DDBJ databases">
        <title>The genome of Eucalyptus grandis.</title>
        <authorList>
            <person name="Schmutz J."/>
            <person name="Hayes R."/>
            <person name="Myburg A."/>
            <person name="Tuskan G."/>
            <person name="Grattapaglia D."/>
            <person name="Rokhsar D.S."/>
        </authorList>
    </citation>
    <scope>NUCLEOTIDE SEQUENCE</scope>
    <source>
        <tissue evidence="5">Leaf extractions</tissue>
    </source>
</reference>
<keyword evidence="4" id="KW-0645">Protease</keyword>
<evidence type="ECO:0000313" key="5">
    <source>
        <dbReference type="EMBL" id="KCW50691.1"/>
    </source>
</evidence>
<dbReference type="GO" id="GO:0005773">
    <property type="term" value="C:vacuole"/>
    <property type="evidence" value="ECO:0000318"/>
    <property type="project" value="GO_Central"/>
</dbReference>
<dbReference type="EMBL" id="KK198762">
    <property type="protein sequence ID" value="KCW50691.1"/>
    <property type="molecule type" value="Genomic_DNA"/>
</dbReference>
<sequence length="481" mass="53612">MASTFLSPYCFLFSLLVLFSTASPSRISSLIANLSPKTQAFSDSSSLASDGKRLELPLLGNSEACIQDPVDLAFGYYPLLHSLHAKMFFYFVKSPKNVSDPVVLWVAGGPGCSGAGSLFNGNGPYYISDDMTLCSNKYGWEKVSNIIFVDQPTGTGFSFSTDEHDIRQDLHDVSNDLYDFLQRFFTEYDQLARNDFYIAGESYAGHYIPALATRVQQGNRFKEGIHINLKGFAIGNGLTNSGIQYGAYTEYALRKNLIKRNDKIRIDAMFPECTKLVRQCESGGDWSCVLAYHECERIYKELKKIVGNRYEFDIRKECGSNCSDGFSRVETFLNKKEVKYALGVGDIEFKMFREGVFNAMHGDIMKNLAVGIPALLEDGLKVLIYAGAEDLRCNYIGIFEWVEDMEWYGRADFKKSGIAPFAVDGSVAGWLKTHGPLTFLTVNEAGHYVPMDQPKVALQMIQSWMAADVPMAGADVGRATY</sequence>
<protein>
    <recommendedName>
        <fullName evidence="4">Carboxypeptidase</fullName>
        <ecNumber evidence="4">3.4.16.-</ecNumber>
    </recommendedName>
</protein>